<dbReference type="Gene3D" id="3.10.450.50">
    <property type="match status" value="2"/>
</dbReference>
<organism evidence="2 3">
    <name type="scientific">Marivita hallyeonensis</name>
    <dbReference type="NCBI Taxonomy" id="996342"/>
    <lineage>
        <taxon>Bacteria</taxon>
        <taxon>Pseudomonadati</taxon>
        <taxon>Pseudomonadota</taxon>
        <taxon>Alphaproteobacteria</taxon>
        <taxon>Rhodobacterales</taxon>
        <taxon>Roseobacteraceae</taxon>
        <taxon>Marivita</taxon>
    </lineage>
</organism>
<proteinExistence type="predicted"/>
<dbReference type="InterPro" id="IPR032710">
    <property type="entry name" value="NTF2-like_dom_sf"/>
</dbReference>
<evidence type="ECO:0000259" key="1">
    <source>
        <dbReference type="Pfam" id="PF12680"/>
    </source>
</evidence>
<dbReference type="STRING" id="996342.SAMN05443551_1147"/>
<dbReference type="EMBL" id="FQXC01000001">
    <property type="protein sequence ID" value="SHG96439.1"/>
    <property type="molecule type" value="Genomic_DNA"/>
</dbReference>
<dbReference type="RefSeq" id="WP_072776479.1">
    <property type="nucleotide sequence ID" value="NZ_FQXC01000001.1"/>
</dbReference>
<evidence type="ECO:0000313" key="3">
    <source>
        <dbReference type="Proteomes" id="UP000184221"/>
    </source>
</evidence>
<keyword evidence="3" id="KW-1185">Reference proteome</keyword>
<evidence type="ECO:0000313" key="2">
    <source>
        <dbReference type="EMBL" id="SHG96439.1"/>
    </source>
</evidence>
<dbReference type="Pfam" id="PF12680">
    <property type="entry name" value="SnoaL_2"/>
    <property type="match status" value="1"/>
</dbReference>
<dbReference type="OrthoDB" id="2769928at2"/>
<feature type="domain" description="SnoaL-like" evidence="1">
    <location>
        <begin position="200"/>
        <end position="294"/>
    </location>
</feature>
<dbReference type="Proteomes" id="UP000184221">
    <property type="component" value="Unassembled WGS sequence"/>
</dbReference>
<reference evidence="2 3" key="1">
    <citation type="submission" date="2016-11" db="EMBL/GenBank/DDBJ databases">
        <authorList>
            <person name="Jaros S."/>
            <person name="Januszkiewicz K."/>
            <person name="Wedrychowicz H."/>
        </authorList>
    </citation>
    <scope>NUCLEOTIDE SEQUENCE [LARGE SCALE GENOMIC DNA]</scope>
    <source>
        <strain evidence="2 3">DSM 29431</strain>
    </source>
</reference>
<sequence length="320" mass="35492">MRGFDNKFADFPDYILGITKEIWEDRGLGARMKDYYHPDVIVRTPAGIGFGEPAMTAATMATVHEFPDRKLLGEDVIWSGTPEVGMLSSHRILSTATHVCDGQFGPATGRKITLRAIADCYAKNNMISDEWLIRDNGAIVRQLGYDPKDWAQARVASLDPETQPFRPEVDVQGPYTGSGNDNQWGQAFGMLLTRIMEAEFSVIPDQYDRAVQAEFPGGQTVHGTDGVDAFWLGLRSAFPSAKFEIHHQIGLEDPMMPPRAAVRWSLTGQHDGWGAFGTPSGADVHVMGISHAEFGPRGLRREWTLYDETAIWMQILAHQG</sequence>
<dbReference type="AlphaFoldDB" id="A0A1M5P4U6"/>
<protein>
    <submittedName>
        <fullName evidence="2">SnoaL-like polyketide cyclase</fullName>
    </submittedName>
</protein>
<gene>
    <name evidence="2" type="ORF">SAMN05443551_1147</name>
</gene>
<name>A0A1M5P4U6_9RHOB</name>
<accession>A0A1M5P4U6</accession>
<dbReference type="SUPFAM" id="SSF54427">
    <property type="entry name" value="NTF2-like"/>
    <property type="match status" value="2"/>
</dbReference>
<dbReference type="InterPro" id="IPR037401">
    <property type="entry name" value="SnoaL-like"/>
</dbReference>